<sequence length="287" mass="30962">MAQEAHQSAPLGRIRHLPVWETPVHPPKRSFFARTTLPRQLKTNPFASLHYKGMPQRSSSTFAPTSDEPFQAQKETAVAPGNDPILPTTRASAFATATTTPPTLRSRLSACYNTLLPPNKTYFCGLTRRAIILFVLVLVVLAFALALGLGLGLRHRGGAANPDSLPLPSHGNKVYEGDLTYYAPGLGACGLDNVSEDYIAAVAHELFDAAGANLASGGNPNDNPLCGKMIRITRDYVEANRGNVTVDVMVVDRCVGCQPTDLDLSPAVYDQLAPESKGRAVGRWKWL</sequence>
<dbReference type="EMBL" id="JAUIQD010000003">
    <property type="protein sequence ID" value="KAK3356835.1"/>
    <property type="molecule type" value="Genomic_DNA"/>
</dbReference>
<protein>
    <submittedName>
        <fullName evidence="3">RlpA-like double-psi beta-barrel-protein domain-containing protein-containing protein</fullName>
    </submittedName>
</protein>
<dbReference type="AlphaFoldDB" id="A0AAJ0HKZ9"/>
<evidence type="ECO:0000256" key="1">
    <source>
        <dbReference type="ARBA" id="ARBA00022729"/>
    </source>
</evidence>
<proteinExistence type="predicted"/>
<keyword evidence="2" id="KW-1133">Transmembrane helix</keyword>
<keyword evidence="2" id="KW-0472">Membrane</keyword>
<keyword evidence="4" id="KW-1185">Reference proteome</keyword>
<keyword evidence="2" id="KW-0812">Transmembrane</keyword>
<accession>A0AAJ0HKZ9</accession>
<dbReference type="InterPro" id="IPR036908">
    <property type="entry name" value="RlpA-like_sf"/>
</dbReference>
<dbReference type="InterPro" id="IPR051477">
    <property type="entry name" value="Expansin_CellWall"/>
</dbReference>
<keyword evidence="1" id="KW-0732">Signal</keyword>
<gene>
    <name evidence="3" type="ORF">B0T25DRAFT_140163</name>
</gene>
<evidence type="ECO:0000313" key="4">
    <source>
        <dbReference type="Proteomes" id="UP001275084"/>
    </source>
</evidence>
<dbReference type="Proteomes" id="UP001275084">
    <property type="component" value="Unassembled WGS sequence"/>
</dbReference>
<feature type="transmembrane region" description="Helical" evidence="2">
    <location>
        <begin position="130"/>
        <end position="153"/>
    </location>
</feature>
<reference evidence="3" key="1">
    <citation type="journal article" date="2023" name="Mol. Phylogenet. Evol.">
        <title>Genome-scale phylogeny and comparative genomics of the fungal order Sordariales.</title>
        <authorList>
            <person name="Hensen N."/>
            <person name="Bonometti L."/>
            <person name="Westerberg I."/>
            <person name="Brannstrom I.O."/>
            <person name="Guillou S."/>
            <person name="Cros-Aarteil S."/>
            <person name="Calhoun S."/>
            <person name="Haridas S."/>
            <person name="Kuo A."/>
            <person name="Mondo S."/>
            <person name="Pangilinan J."/>
            <person name="Riley R."/>
            <person name="LaButti K."/>
            <person name="Andreopoulos B."/>
            <person name="Lipzen A."/>
            <person name="Chen C."/>
            <person name="Yan M."/>
            <person name="Daum C."/>
            <person name="Ng V."/>
            <person name="Clum A."/>
            <person name="Steindorff A."/>
            <person name="Ohm R.A."/>
            <person name="Martin F."/>
            <person name="Silar P."/>
            <person name="Natvig D.O."/>
            <person name="Lalanne C."/>
            <person name="Gautier V."/>
            <person name="Ament-Velasquez S.L."/>
            <person name="Kruys A."/>
            <person name="Hutchinson M.I."/>
            <person name="Powell A.J."/>
            <person name="Barry K."/>
            <person name="Miller A.N."/>
            <person name="Grigoriev I.V."/>
            <person name="Debuchy R."/>
            <person name="Gladieux P."/>
            <person name="Hiltunen Thoren M."/>
            <person name="Johannesson H."/>
        </authorList>
    </citation>
    <scope>NUCLEOTIDE SEQUENCE</scope>
    <source>
        <strain evidence="3">CBS 955.72</strain>
    </source>
</reference>
<organism evidence="3 4">
    <name type="scientific">Lasiosphaeria hispida</name>
    <dbReference type="NCBI Taxonomy" id="260671"/>
    <lineage>
        <taxon>Eukaryota</taxon>
        <taxon>Fungi</taxon>
        <taxon>Dikarya</taxon>
        <taxon>Ascomycota</taxon>
        <taxon>Pezizomycotina</taxon>
        <taxon>Sordariomycetes</taxon>
        <taxon>Sordariomycetidae</taxon>
        <taxon>Sordariales</taxon>
        <taxon>Lasiosphaeriaceae</taxon>
        <taxon>Lasiosphaeria</taxon>
    </lineage>
</organism>
<dbReference type="SUPFAM" id="SSF50685">
    <property type="entry name" value="Barwin-like endoglucanases"/>
    <property type="match status" value="1"/>
</dbReference>
<dbReference type="Gene3D" id="2.40.40.10">
    <property type="entry name" value="RlpA-like domain"/>
    <property type="match status" value="1"/>
</dbReference>
<comment type="caution">
    <text evidence="3">The sequence shown here is derived from an EMBL/GenBank/DDBJ whole genome shotgun (WGS) entry which is preliminary data.</text>
</comment>
<dbReference type="PANTHER" id="PTHR31836">
    <property type="match status" value="1"/>
</dbReference>
<dbReference type="PANTHER" id="PTHR31836:SF28">
    <property type="entry name" value="SRCR DOMAIN-CONTAINING PROTEIN-RELATED"/>
    <property type="match status" value="1"/>
</dbReference>
<dbReference type="CDD" id="cd22191">
    <property type="entry name" value="DPBB_RlpA_EXP_N-like"/>
    <property type="match status" value="1"/>
</dbReference>
<evidence type="ECO:0000256" key="2">
    <source>
        <dbReference type="SAM" id="Phobius"/>
    </source>
</evidence>
<evidence type="ECO:0000313" key="3">
    <source>
        <dbReference type="EMBL" id="KAK3356835.1"/>
    </source>
</evidence>
<name>A0AAJ0HKZ9_9PEZI</name>
<reference evidence="3" key="2">
    <citation type="submission" date="2023-06" db="EMBL/GenBank/DDBJ databases">
        <authorList>
            <consortium name="Lawrence Berkeley National Laboratory"/>
            <person name="Haridas S."/>
            <person name="Hensen N."/>
            <person name="Bonometti L."/>
            <person name="Westerberg I."/>
            <person name="Brannstrom I.O."/>
            <person name="Guillou S."/>
            <person name="Cros-Aarteil S."/>
            <person name="Calhoun S."/>
            <person name="Kuo A."/>
            <person name="Mondo S."/>
            <person name="Pangilinan J."/>
            <person name="Riley R."/>
            <person name="Labutti K."/>
            <person name="Andreopoulos B."/>
            <person name="Lipzen A."/>
            <person name="Chen C."/>
            <person name="Yanf M."/>
            <person name="Daum C."/>
            <person name="Ng V."/>
            <person name="Clum A."/>
            <person name="Steindorff A."/>
            <person name="Ohm R."/>
            <person name="Martin F."/>
            <person name="Silar P."/>
            <person name="Natvig D."/>
            <person name="Lalanne C."/>
            <person name="Gautier V."/>
            <person name="Ament-Velasquez S.L."/>
            <person name="Kruys A."/>
            <person name="Hutchinson M.I."/>
            <person name="Powell A.J."/>
            <person name="Barry K."/>
            <person name="Miller A.N."/>
            <person name="Grigoriev I.V."/>
            <person name="Debuchy R."/>
            <person name="Gladieux P."/>
            <person name="Thoren M.H."/>
            <person name="Johannesson H."/>
        </authorList>
    </citation>
    <scope>NUCLEOTIDE SEQUENCE</scope>
    <source>
        <strain evidence="3">CBS 955.72</strain>
    </source>
</reference>